<dbReference type="InterPro" id="IPR008210">
    <property type="entry name" value="PEP_carboxykinase_N"/>
</dbReference>
<keyword evidence="8" id="KW-0067">ATP-binding</keyword>
<evidence type="ECO:0000256" key="1">
    <source>
        <dbReference type="ARBA" id="ARBA00004742"/>
    </source>
</evidence>
<dbReference type="GO" id="GO:0005829">
    <property type="term" value="C:cytosol"/>
    <property type="evidence" value="ECO:0007669"/>
    <property type="project" value="TreeGrafter"/>
</dbReference>
<sequence length="762" mass="84556">MAPRLCRVHLYHPHHDLSRPVTVTLTLSLYQGISSDLISCPSPATPRRIHYALVSASQSLALYPSPSYSILGFGHGKRALSKVPSLRRATPCIAHPRAFTFKSQAAREAFIKAMNDPVFKTASLYSNTTFIKGPGSNIQASGTDFFKMLPNNVNKTSLHPTGVTPHQEHTELEQELHDKAHIDYDRVAIIPNPSVAALYEDALVYETGTAITSSGALTAYSGAKTGRSPLDKRIVEEASSKDNIWWGPVNKPMTPEKKNCQYHELDDNETNEPRPNKLSRPTGWFCPFQRPDSYNWGYSEDTRSVGVMALTACPLVWKINRERAVDYLNTRSRIYVIDGFAGWDEKYRIKVRVICARAYHALFMRNMLIRPTREELKDFHPDYTIYNAGKFPANRYTEGMTSGTSVAINFEQKEMVILGTEYAGEMKKGVFTVLFYEMPIKHNVLTLHSSANEGKNGDVTLFFGLSGTGKTTLSADPNRALIGDDEHCWSDNGVFNIEGGCYAKTIGLSAEKEPDIYGAIRYGSVLENVVFDPLTREVDYDDATLTENTRCAYPIEYISNAKIPCLSPNSPSNIILLTCDARGVLPPISKLDSAQTMFHFISGYTSKMAGTEDGVTEPQATFSSCFAQPFLALHPMKYAKMLADKIETHKANAWLLNTGWVGAGFAQGGKRCPLKYTRAILDAIHSGELANVEYENYGVFNLQVPKTCPNVPSELLNPSKAWTAGEDSFNTEVVKLGKLFRENFAKYESEATEDVVKAGPVV</sequence>
<dbReference type="CDD" id="cd00484">
    <property type="entry name" value="PEPCK_ATP"/>
    <property type="match status" value="1"/>
</dbReference>
<accession>A0A2L2T952</accession>
<evidence type="ECO:0000256" key="2">
    <source>
        <dbReference type="ARBA" id="ARBA00006052"/>
    </source>
</evidence>
<dbReference type="PROSITE" id="PS00532">
    <property type="entry name" value="PEPCK_ATP"/>
    <property type="match status" value="1"/>
</dbReference>
<evidence type="ECO:0000313" key="11">
    <source>
        <dbReference type="EMBL" id="CEI60787.1"/>
    </source>
</evidence>
<dbReference type="GO" id="GO:0005524">
    <property type="term" value="F:ATP binding"/>
    <property type="evidence" value="ECO:0007669"/>
    <property type="project" value="UniProtKB-KW"/>
</dbReference>
<proteinExistence type="inferred from homology"/>
<organism evidence="11 12">
    <name type="scientific">Fusarium venenatum</name>
    <dbReference type="NCBI Taxonomy" id="56646"/>
    <lineage>
        <taxon>Eukaryota</taxon>
        <taxon>Fungi</taxon>
        <taxon>Dikarya</taxon>
        <taxon>Ascomycota</taxon>
        <taxon>Pezizomycotina</taxon>
        <taxon>Sordariomycetes</taxon>
        <taxon>Hypocreomycetidae</taxon>
        <taxon>Hypocreales</taxon>
        <taxon>Nectriaceae</taxon>
        <taxon>Fusarium</taxon>
    </lineage>
</organism>
<dbReference type="GO" id="GO:0006094">
    <property type="term" value="P:gluconeogenesis"/>
    <property type="evidence" value="ECO:0007669"/>
    <property type="project" value="UniProtKB-UniPathway"/>
</dbReference>
<dbReference type="Proteomes" id="UP000245910">
    <property type="component" value="Chromosome II"/>
</dbReference>
<dbReference type="EMBL" id="LN649230">
    <property type="protein sequence ID" value="CEI60787.1"/>
    <property type="molecule type" value="Genomic_DNA"/>
</dbReference>
<keyword evidence="7" id="KW-0210">Decarboxylase</keyword>
<evidence type="ECO:0000256" key="9">
    <source>
        <dbReference type="ARBA" id="ARBA00023239"/>
    </source>
</evidence>
<dbReference type="FunFam" id="2.170.8.10:FF:000001">
    <property type="entry name" value="Phosphoenolpyruvate carboxykinase (ATP)"/>
    <property type="match status" value="1"/>
</dbReference>
<dbReference type="NCBIfam" id="NF006820">
    <property type="entry name" value="PRK09344.1-2"/>
    <property type="match status" value="1"/>
</dbReference>
<dbReference type="Gene3D" id="3.40.449.10">
    <property type="entry name" value="Phosphoenolpyruvate Carboxykinase, domain 1"/>
    <property type="match status" value="2"/>
</dbReference>
<keyword evidence="12" id="KW-1185">Reference proteome</keyword>
<dbReference type="SUPFAM" id="SSF68923">
    <property type="entry name" value="PEP carboxykinase N-terminal domain"/>
    <property type="match status" value="2"/>
</dbReference>
<dbReference type="InterPro" id="IPR015994">
    <property type="entry name" value="PEPCK_ATP_CS"/>
</dbReference>
<keyword evidence="5" id="KW-0312">Gluconeogenesis</keyword>
<dbReference type="HAMAP" id="MF_00453">
    <property type="entry name" value="PEPCK_ATP"/>
    <property type="match status" value="1"/>
</dbReference>
<comment type="pathway">
    <text evidence="1">Carbohydrate biosynthesis; gluconeogenesis.</text>
</comment>
<evidence type="ECO:0000256" key="7">
    <source>
        <dbReference type="ARBA" id="ARBA00022793"/>
    </source>
</evidence>
<comment type="similarity">
    <text evidence="2">Belongs to the phosphoenolpyruvate carboxykinase (ATP) family.</text>
</comment>
<evidence type="ECO:0000256" key="4">
    <source>
        <dbReference type="ARBA" id="ARBA00021932"/>
    </source>
</evidence>
<protein>
    <recommendedName>
        <fullName evidence="4">Phosphoenolpyruvate carboxykinase (ATP)</fullName>
        <ecNumber evidence="3">4.1.1.49</ecNumber>
    </recommendedName>
</protein>
<dbReference type="PANTHER" id="PTHR30031">
    <property type="entry name" value="PHOSPHOENOLPYRUVATE CARBOXYKINASE ATP"/>
    <property type="match status" value="1"/>
</dbReference>
<dbReference type="GO" id="GO:0004612">
    <property type="term" value="F:phosphoenolpyruvate carboxykinase (ATP) activity"/>
    <property type="evidence" value="ECO:0007669"/>
    <property type="project" value="UniProtKB-EC"/>
</dbReference>
<evidence type="ECO:0000256" key="10">
    <source>
        <dbReference type="ARBA" id="ARBA00047371"/>
    </source>
</evidence>
<keyword evidence="6" id="KW-0547">Nucleotide-binding</keyword>
<reference evidence="12" key="1">
    <citation type="submission" date="2014-10" db="EMBL/GenBank/DDBJ databases">
        <authorList>
            <person name="King R."/>
        </authorList>
    </citation>
    <scope>NUCLEOTIDE SEQUENCE [LARGE SCALE GENOMIC DNA]</scope>
    <source>
        <strain evidence="12">A3/5</strain>
    </source>
</reference>
<evidence type="ECO:0000256" key="6">
    <source>
        <dbReference type="ARBA" id="ARBA00022741"/>
    </source>
</evidence>
<dbReference type="UniPathway" id="UPA00138"/>
<evidence type="ECO:0000256" key="8">
    <source>
        <dbReference type="ARBA" id="ARBA00022840"/>
    </source>
</evidence>
<name>A0A2L2T952_9HYPO</name>
<evidence type="ECO:0000313" key="12">
    <source>
        <dbReference type="Proteomes" id="UP000245910"/>
    </source>
</evidence>
<dbReference type="AlphaFoldDB" id="A0A2L2T952"/>
<dbReference type="NCBIfam" id="NF006821">
    <property type="entry name" value="PRK09344.1-3"/>
    <property type="match status" value="1"/>
</dbReference>
<keyword evidence="9" id="KW-0456">Lyase</keyword>
<dbReference type="SUPFAM" id="SSF53795">
    <property type="entry name" value="PEP carboxykinase-like"/>
    <property type="match status" value="1"/>
</dbReference>
<dbReference type="Pfam" id="PF01293">
    <property type="entry name" value="PEPCK_ATP"/>
    <property type="match status" value="2"/>
</dbReference>
<dbReference type="EC" id="4.1.1.49" evidence="3"/>
<dbReference type="Gene3D" id="2.170.8.10">
    <property type="entry name" value="Phosphoenolpyruvate Carboxykinase, domain 2"/>
    <property type="match status" value="1"/>
</dbReference>
<evidence type="ECO:0000256" key="3">
    <source>
        <dbReference type="ARBA" id="ARBA00012363"/>
    </source>
</evidence>
<dbReference type="PANTHER" id="PTHR30031:SF0">
    <property type="entry name" value="PHOSPHOENOLPYRUVATE CARBOXYKINASE (ATP)"/>
    <property type="match status" value="1"/>
</dbReference>
<dbReference type="InterPro" id="IPR013035">
    <property type="entry name" value="PEP_carboxykinase_C"/>
</dbReference>
<comment type="catalytic activity">
    <reaction evidence="10">
        <text>oxaloacetate + ATP = phosphoenolpyruvate + ADP + CO2</text>
        <dbReference type="Rhea" id="RHEA:18617"/>
        <dbReference type="ChEBI" id="CHEBI:16452"/>
        <dbReference type="ChEBI" id="CHEBI:16526"/>
        <dbReference type="ChEBI" id="CHEBI:30616"/>
        <dbReference type="ChEBI" id="CHEBI:58702"/>
        <dbReference type="ChEBI" id="CHEBI:456216"/>
        <dbReference type="EC" id="4.1.1.49"/>
    </reaction>
</comment>
<evidence type="ECO:0000256" key="5">
    <source>
        <dbReference type="ARBA" id="ARBA00022432"/>
    </source>
</evidence>
<dbReference type="STRING" id="56646.A0A2L2T952"/>
<dbReference type="Gene3D" id="3.90.228.20">
    <property type="match status" value="1"/>
</dbReference>
<dbReference type="InterPro" id="IPR001272">
    <property type="entry name" value="PEP_carboxykinase_ATP"/>
</dbReference>
<dbReference type="NCBIfam" id="TIGR00224">
    <property type="entry name" value="pckA"/>
    <property type="match status" value="1"/>
</dbReference>